<dbReference type="InterPro" id="IPR002885">
    <property type="entry name" value="PPR_rpt"/>
</dbReference>
<reference evidence="4" key="1">
    <citation type="submission" date="2015-07" db="EMBL/GenBank/DDBJ databases">
        <title>Transcriptome Assembly of Anthurium amnicola.</title>
        <authorList>
            <person name="Suzuki J."/>
        </authorList>
    </citation>
    <scope>NUCLEOTIDE SEQUENCE</scope>
</reference>
<dbReference type="AlphaFoldDB" id="A0A1D1YT00"/>
<feature type="repeat" description="PPR" evidence="3">
    <location>
        <begin position="324"/>
        <end position="358"/>
    </location>
</feature>
<evidence type="ECO:0000256" key="1">
    <source>
        <dbReference type="ARBA" id="ARBA00007626"/>
    </source>
</evidence>
<feature type="repeat" description="PPR" evidence="3">
    <location>
        <begin position="254"/>
        <end position="288"/>
    </location>
</feature>
<name>A0A1D1YT00_9ARAE</name>
<feature type="repeat" description="PPR" evidence="3">
    <location>
        <begin position="289"/>
        <end position="323"/>
    </location>
</feature>
<dbReference type="NCBIfam" id="TIGR00756">
    <property type="entry name" value="PPR"/>
    <property type="match status" value="6"/>
</dbReference>
<keyword evidence="2" id="KW-0677">Repeat</keyword>
<dbReference type="PROSITE" id="PS51375">
    <property type="entry name" value="PPR"/>
    <property type="match status" value="6"/>
</dbReference>
<evidence type="ECO:0000256" key="2">
    <source>
        <dbReference type="ARBA" id="ARBA00022737"/>
    </source>
</evidence>
<proteinExistence type="inferred from homology"/>
<organism evidence="4">
    <name type="scientific">Anthurium amnicola</name>
    <dbReference type="NCBI Taxonomy" id="1678845"/>
    <lineage>
        <taxon>Eukaryota</taxon>
        <taxon>Viridiplantae</taxon>
        <taxon>Streptophyta</taxon>
        <taxon>Embryophyta</taxon>
        <taxon>Tracheophyta</taxon>
        <taxon>Spermatophyta</taxon>
        <taxon>Magnoliopsida</taxon>
        <taxon>Liliopsida</taxon>
        <taxon>Araceae</taxon>
        <taxon>Pothoideae</taxon>
        <taxon>Potheae</taxon>
        <taxon>Anthurium</taxon>
    </lineage>
</organism>
<dbReference type="Pfam" id="PF13041">
    <property type="entry name" value="PPR_2"/>
    <property type="match status" value="2"/>
</dbReference>
<protein>
    <submittedName>
        <fullName evidence="4">Pentatricopeptide repeat-containing protein At4g01400, mitochondrial</fullName>
    </submittedName>
</protein>
<dbReference type="Pfam" id="PF12854">
    <property type="entry name" value="PPR_1"/>
    <property type="match status" value="2"/>
</dbReference>
<gene>
    <name evidence="4" type="primary">At4g01400_4</name>
    <name evidence="4" type="ORF">g.109379</name>
</gene>
<dbReference type="Gene3D" id="1.25.40.10">
    <property type="entry name" value="Tetratricopeptide repeat domain"/>
    <property type="match status" value="3"/>
</dbReference>
<evidence type="ECO:0000256" key="3">
    <source>
        <dbReference type="PROSITE-ProRule" id="PRU00708"/>
    </source>
</evidence>
<dbReference type="EMBL" id="GDJX01010161">
    <property type="protein sequence ID" value="JAT57775.1"/>
    <property type="molecule type" value="Transcribed_RNA"/>
</dbReference>
<feature type="repeat" description="PPR" evidence="3">
    <location>
        <begin position="184"/>
        <end position="218"/>
    </location>
</feature>
<sequence length="455" mass="50911">MLSPLVKRAHLRLFPHLRLLPFSSSSSDEPPLPLLPADCSPARLRKLIAAQRDPFLAKDIFDLAASLRPDVFSPSSPRSYPSLHVLVLKLARARRFSLADSILRRLPSPSPGLFSSLIQIYADAGLPDRALSTFHSMLLLPRPACRPRPRHLNRLLTALAARSDYLPAALRILRSADSLGIPPGVRSYNTLIKAFCRNGRLSVAYHLFNTMIEKGLAPDVESYRTLMQGLCRKSQVNTAVDLLEDMLNKGYVPDSLSYTTLLNSLCRKKKLREAYKLLCRMKVKGCNPDIVHYNTVILGFCREGRPRDACKVLEDMPDNGCLPNLVTYATLVNGLCSRSLLDEGNRYLMEMMSKGLVPHFSVFHTLVKGFCNVGKFEEACGVLGEMLSRGVAPHVETWVMVLPGVCDDAGEKSMQGVKKVVMEDEWRRSTRIVRAGCELEEYMVRKLRGKGSWRC</sequence>
<evidence type="ECO:0000313" key="4">
    <source>
        <dbReference type="EMBL" id="JAT57775.1"/>
    </source>
</evidence>
<feature type="repeat" description="PPR" evidence="3">
    <location>
        <begin position="359"/>
        <end position="393"/>
    </location>
</feature>
<comment type="similarity">
    <text evidence="1">Belongs to the PPR family. P subfamily.</text>
</comment>
<dbReference type="PANTHER" id="PTHR47941">
    <property type="entry name" value="PENTATRICOPEPTIDE REPEAT-CONTAINING PROTEIN 3, MITOCHONDRIAL"/>
    <property type="match status" value="1"/>
</dbReference>
<dbReference type="InterPro" id="IPR011990">
    <property type="entry name" value="TPR-like_helical_dom_sf"/>
</dbReference>
<accession>A0A1D1YT00</accession>
<dbReference type="Pfam" id="PF01535">
    <property type="entry name" value="PPR"/>
    <property type="match status" value="1"/>
</dbReference>
<feature type="repeat" description="PPR" evidence="3">
    <location>
        <begin position="219"/>
        <end position="253"/>
    </location>
</feature>